<reference evidence="2 3" key="1">
    <citation type="submission" date="2014-03" db="EMBL/GenBank/DDBJ databases">
        <title>Genomics of Bifidobacteria.</title>
        <authorList>
            <person name="Ventura M."/>
            <person name="Milani C."/>
            <person name="Lugli G.A."/>
        </authorList>
    </citation>
    <scope>NUCLEOTIDE SEQUENCE [LARGE SCALE GENOMIC DNA]</scope>
    <source>
        <strain evidence="2 3">LMG 21811</strain>
    </source>
</reference>
<dbReference type="AlphaFoldDB" id="A0A087CP17"/>
<evidence type="ECO:0000313" key="3">
    <source>
        <dbReference type="Proteomes" id="UP000029078"/>
    </source>
</evidence>
<gene>
    <name evidence="2" type="ORF">BRUM_1878</name>
</gene>
<evidence type="ECO:0000256" key="1">
    <source>
        <dbReference type="SAM" id="MobiDB-lite"/>
    </source>
</evidence>
<dbReference type="STRING" id="78346.BRUM_1878"/>
<protein>
    <submittedName>
        <fullName evidence="2">Uncharacterized protein</fullName>
    </submittedName>
</protein>
<sequence length="274" mass="31247">MAFKYLNDKEIDKLNDAERASYYKLEDAELERLHKERFNEAVNREYSERDAHDDLIAGFSLAMFMDDAQAKALALIDSPNWEPASPADACKHAGIPIEVIIDILPELQEQWRRFKQFKSHPVAFGKTAEWRGGRMWAAYVNMLSLLWQVKDPSDSETIPTDRNGNRVMERLMRARFDKSDSLHGIMLTAAILETAMNGTIDSLYECGEIDMLGLSHDDADAYMAYNSNQKAMVQALTPEYADRLPDRIPWKSAWGSDWEPETDDADDVNSDNAD</sequence>
<dbReference type="Proteomes" id="UP000029078">
    <property type="component" value="Unassembled WGS sequence"/>
</dbReference>
<comment type="caution">
    <text evidence="2">The sequence shown here is derived from an EMBL/GenBank/DDBJ whole genome shotgun (WGS) entry which is preliminary data.</text>
</comment>
<dbReference type="EMBL" id="JGZL01000023">
    <property type="protein sequence ID" value="KFI85017.1"/>
    <property type="molecule type" value="Genomic_DNA"/>
</dbReference>
<keyword evidence="3" id="KW-1185">Reference proteome</keyword>
<evidence type="ECO:0000313" key="2">
    <source>
        <dbReference type="EMBL" id="KFI85017.1"/>
    </source>
</evidence>
<organism evidence="2 3">
    <name type="scientific">Bifidobacterium ruminantium</name>
    <dbReference type="NCBI Taxonomy" id="78346"/>
    <lineage>
        <taxon>Bacteria</taxon>
        <taxon>Bacillati</taxon>
        <taxon>Actinomycetota</taxon>
        <taxon>Actinomycetes</taxon>
        <taxon>Bifidobacteriales</taxon>
        <taxon>Bifidobacteriaceae</taxon>
        <taxon>Bifidobacterium</taxon>
    </lineage>
</organism>
<feature type="compositionally biased region" description="Acidic residues" evidence="1">
    <location>
        <begin position="258"/>
        <end position="274"/>
    </location>
</feature>
<feature type="region of interest" description="Disordered" evidence="1">
    <location>
        <begin position="252"/>
        <end position="274"/>
    </location>
</feature>
<name>A0A087CP17_BIFRU</name>
<dbReference type="RefSeq" id="WP_026645724.1">
    <property type="nucleotide sequence ID" value="NZ_JGZL01000023.1"/>
</dbReference>
<proteinExistence type="predicted"/>
<accession>A0A087CP17</accession>